<accession>A0A8H5H3J8</accession>
<keyword evidence="3" id="KW-1185">Reference proteome</keyword>
<feature type="compositionally biased region" description="Low complexity" evidence="1">
    <location>
        <begin position="236"/>
        <end position="245"/>
    </location>
</feature>
<dbReference type="Proteomes" id="UP000565441">
    <property type="component" value="Unassembled WGS sequence"/>
</dbReference>
<comment type="caution">
    <text evidence="2">The sequence shown here is derived from an EMBL/GenBank/DDBJ whole genome shotgun (WGS) entry which is preliminary data.</text>
</comment>
<organism evidence="2 3">
    <name type="scientific">Tricholomella constricta</name>
    <dbReference type="NCBI Taxonomy" id="117010"/>
    <lineage>
        <taxon>Eukaryota</taxon>
        <taxon>Fungi</taxon>
        <taxon>Dikarya</taxon>
        <taxon>Basidiomycota</taxon>
        <taxon>Agaricomycotina</taxon>
        <taxon>Agaricomycetes</taxon>
        <taxon>Agaricomycetidae</taxon>
        <taxon>Agaricales</taxon>
        <taxon>Tricholomatineae</taxon>
        <taxon>Lyophyllaceae</taxon>
        <taxon>Tricholomella</taxon>
    </lineage>
</organism>
<feature type="region of interest" description="Disordered" evidence="1">
    <location>
        <begin position="230"/>
        <end position="249"/>
    </location>
</feature>
<name>A0A8H5H3J8_9AGAR</name>
<gene>
    <name evidence="2" type="ORF">D9615_007656</name>
</gene>
<evidence type="ECO:0000313" key="2">
    <source>
        <dbReference type="EMBL" id="KAF5376144.1"/>
    </source>
</evidence>
<feature type="region of interest" description="Disordered" evidence="1">
    <location>
        <begin position="117"/>
        <end position="157"/>
    </location>
</feature>
<dbReference type="EMBL" id="JAACJP010000030">
    <property type="protein sequence ID" value="KAF5376144.1"/>
    <property type="molecule type" value="Genomic_DNA"/>
</dbReference>
<evidence type="ECO:0000256" key="1">
    <source>
        <dbReference type="SAM" id="MobiDB-lite"/>
    </source>
</evidence>
<sequence length="320" mass="35369">MEPINENPPTRAPGSSLLRFNVQSSDVISDMRINVSEENSETVIWYKERFLSDEEIIEHVVHSPTSTLCWTIHRPKRGWYIRIRSPRFAPGVFIPLLPVPRSSPQYADAALSFSSRTNISPGAEPDLTSHGRPSISSNHSYPPTPPALIVQPPSPKSVQAKLEQIPNDRPRKLGKPASQVTQFILIPHSTQVAQPTSNSIFARALSVLKNHRPSHSNSFTLSRIAASAPLSPPPSYTSTPSQVSPMQASNLSAPAPLPPPVLVFHDRTPLLTVRSLTGLIEIERTEEQLLGVETSFWIAVALTYLEFLEERESYLAALND</sequence>
<reference evidence="2 3" key="1">
    <citation type="journal article" date="2020" name="ISME J.">
        <title>Uncovering the hidden diversity of litter-decomposition mechanisms in mushroom-forming fungi.</title>
        <authorList>
            <person name="Floudas D."/>
            <person name="Bentzer J."/>
            <person name="Ahren D."/>
            <person name="Johansson T."/>
            <person name="Persson P."/>
            <person name="Tunlid A."/>
        </authorList>
    </citation>
    <scope>NUCLEOTIDE SEQUENCE [LARGE SCALE GENOMIC DNA]</scope>
    <source>
        <strain evidence="2 3">CBS 661.87</strain>
    </source>
</reference>
<dbReference type="AlphaFoldDB" id="A0A8H5H3J8"/>
<evidence type="ECO:0000313" key="3">
    <source>
        <dbReference type="Proteomes" id="UP000565441"/>
    </source>
</evidence>
<proteinExistence type="predicted"/>
<dbReference type="OrthoDB" id="3362250at2759"/>
<protein>
    <submittedName>
        <fullName evidence="2">Uncharacterized protein</fullName>
    </submittedName>
</protein>